<dbReference type="InterPro" id="IPR017853">
    <property type="entry name" value="GH"/>
</dbReference>
<accession>A0A1G2CTB3</accession>
<dbReference type="Proteomes" id="UP000178841">
    <property type="component" value="Unassembled WGS sequence"/>
</dbReference>
<name>A0A1G2CTB3_9BACT</name>
<sequence>MINFSRTVTLALGGFLVLVPTVYFGSSYVYNISYNSNANVATTTEETVSINPVENKKEVFIATHILTPEPLKAIYMTSCVAGTPSWRKSLAKLIDDTELNAVVIDIKDYTGTVLFDIDNPSIEIGGGGCRAKDIRQFIVDLHSRGIYVIGRITVFQDPYYTKTHPELAVKSLSTGGLWKDYKGLSFIDVGAKPFWDYIVNLSKESYAAGFDELNFDYIRYPSDGNMKDVNYTWAGTTTKATVLKNFFSYLYSNVSPTGVKMSADLFGMTTTNTDDLNIGQVLENTLPYFDYVSPMVYPSHYPPHFNGWVNPNQHVYDVVNFSMTRAVERAKAASTTPLKLRPWLQDFDYGGNYGEAEVRAQIKATYDAGLTSWMLWDPSNKYTLSALGLAGATQ</sequence>
<feature type="domain" description="DUF4015" evidence="1">
    <location>
        <begin position="73"/>
        <end position="382"/>
    </location>
</feature>
<proteinExistence type="predicted"/>
<gene>
    <name evidence="2" type="ORF">A2648_00870</name>
</gene>
<dbReference type="SUPFAM" id="SSF51445">
    <property type="entry name" value="(Trans)glycosidases"/>
    <property type="match status" value="1"/>
</dbReference>
<dbReference type="Gene3D" id="3.20.20.80">
    <property type="entry name" value="Glycosidases"/>
    <property type="match status" value="1"/>
</dbReference>
<dbReference type="AlphaFoldDB" id="A0A1G2CTB3"/>
<organism evidence="2 3">
    <name type="scientific">Candidatus Lloydbacteria bacterium RIFCSPHIGHO2_01_FULL_41_20</name>
    <dbReference type="NCBI Taxonomy" id="1798657"/>
    <lineage>
        <taxon>Bacteria</taxon>
        <taxon>Candidatus Lloydiibacteriota</taxon>
    </lineage>
</organism>
<evidence type="ECO:0000259" key="1">
    <source>
        <dbReference type="Pfam" id="PF13200"/>
    </source>
</evidence>
<evidence type="ECO:0000313" key="2">
    <source>
        <dbReference type="EMBL" id="OGZ04635.1"/>
    </source>
</evidence>
<evidence type="ECO:0000313" key="3">
    <source>
        <dbReference type="Proteomes" id="UP000178841"/>
    </source>
</evidence>
<comment type="caution">
    <text evidence="2">The sequence shown here is derived from an EMBL/GenBank/DDBJ whole genome shotgun (WGS) entry which is preliminary data.</text>
</comment>
<protein>
    <recommendedName>
        <fullName evidence="1">DUF4015 domain-containing protein</fullName>
    </recommendedName>
</protein>
<dbReference type="InterPro" id="IPR025275">
    <property type="entry name" value="DUF4015"/>
</dbReference>
<dbReference type="Pfam" id="PF13200">
    <property type="entry name" value="DUF4015"/>
    <property type="match status" value="1"/>
</dbReference>
<dbReference type="STRING" id="1798657.A2648_00870"/>
<dbReference type="EMBL" id="MHLH01000003">
    <property type="protein sequence ID" value="OGZ04635.1"/>
    <property type="molecule type" value="Genomic_DNA"/>
</dbReference>
<reference evidence="2 3" key="1">
    <citation type="journal article" date="2016" name="Nat. Commun.">
        <title>Thousands of microbial genomes shed light on interconnected biogeochemical processes in an aquifer system.</title>
        <authorList>
            <person name="Anantharaman K."/>
            <person name="Brown C.T."/>
            <person name="Hug L.A."/>
            <person name="Sharon I."/>
            <person name="Castelle C.J."/>
            <person name="Probst A.J."/>
            <person name="Thomas B.C."/>
            <person name="Singh A."/>
            <person name="Wilkins M.J."/>
            <person name="Karaoz U."/>
            <person name="Brodie E.L."/>
            <person name="Williams K.H."/>
            <person name="Hubbard S.S."/>
            <person name="Banfield J.F."/>
        </authorList>
    </citation>
    <scope>NUCLEOTIDE SEQUENCE [LARGE SCALE GENOMIC DNA]</scope>
</reference>